<dbReference type="AlphaFoldDB" id="A0AAW6RIB8"/>
<sequence>MNTPTAWPHAGRLRRTGHSNRLCRSVCRWLGTRWSDDWTGWIAREEGIYRLGAALACPVADEACNAVSAPVWRLLTSGPRGVRLPAGEPKPITTRHPAPSGDAAPPRLAFAV</sequence>
<comment type="caution">
    <text evidence="2">The sequence shown here is derived from an EMBL/GenBank/DDBJ whole genome shotgun (WGS) entry which is preliminary data.</text>
</comment>
<reference evidence="2 3" key="1">
    <citation type="submission" date="2023-04" db="EMBL/GenBank/DDBJ databases">
        <title>Ottowia paracancer sp. nov., isolated from human stomach.</title>
        <authorList>
            <person name="Song Y."/>
        </authorList>
    </citation>
    <scope>NUCLEOTIDE SEQUENCE [LARGE SCALE GENOMIC DNA]</scope>
    <source>
        <strain evidence="2 3">10c7w1</strain>
    </source>
</reference>
<evidence type="ECO:0000256" key="1">
    <source>
        <dbReference type="SAM" id="MobiDB-lite"/>
    </source>
</evidence>
<feature type="region of interest" description="Disordered" evidence="1">
    <location>
        <begin position="83"/>
        <end position="106"/>
    </location>
</feature>
<evidence type="ECO:0000313" key="3">
    <source>
        <dbReference type="Proteomes" id="UP001237156"/>
    </source>
</evidence>
<evidence type="ECO:0000313" key="2">
    <source>
        <dbReference type="EMBL" id="MDG9698246.1"/>
    </source>
</evidence>
<accession>A0AAW6RIB8</accession>
<name>A0AAW6RIB8_9BURK</name>
<dbReference type="EMBL" id="JARVII010000001">
    <property type="protein sequence ID" value="MDG9698246.1"/>
    <property type="molecule type" value="Genomic_DNA"/>
</dbReference>
<gene>
    <name evidence="2" type="ORF">QB898_00670</name>
</gene>
<protein>
    <submittedName>
        <fullName evidence="2">Uncharacterized protein</fullName>
    </submittedName>
</protein>
<proteinExistence type="predicted"/>
<organism evidence="2 3">
    <name type="scientific">Ottowia cancrivicina</name>
    <dbReference type="NCBI Taxonomy" id="3040346"/>
    <lineage>
        <taxon>Bacteria</taxon>
        <taxon>Pseudomonadati</taxon>
        <taxon>Pseudomonadota</taxon>
        <taxon>Betaproteobacteria</taxon>
        <taxon>Burkholderiales</taxon>
        <taxon>Comamonadaceae</taxon>
        <taxon>Ottowia</taxon>
    </lineage>
</organism>
<dbReference type="Proteomes" id="UP001237156">
    <property type="component" value="Unassembled WGS sequence"/>
</dbReference>
<keyword evidence="3" id="KW-1185">Reference proteome</keyword>
<dbReference type="RefSeq" id="WP_279523393.1">
    <property type="nucleotide sequence ID" value="NZ_JARVII010000001.1"/>
</dbReference>